<organism evidence="3 4">
    <name type="scientific">Octopus sinensis</name>
    <name type="common">East Asian common octopus</name>
    <dbReference type="NCBI Taxonomy" id="2607531"/>
    <lineage>
        <taxon>Eukaryota</taxon>
        <taxon>Metazoa</taxon>
        <taxon>Spiralia</taxon>
        <taxon>Lophotrochozoa</taxon>
        <taxon>Mollusca</taxon>
        <taxon>Cephalopoda</taxon>
        <taxon>Coleoidea</taxon>
        <taxon>Octopodiformes</taxon>
        <taxon>Octopoda</taxon>
        <taxon>Incirrata</taxon>
        <taxon>Octopodidae</taxon>
        <taxon>Octopus</taxon>
    </lineage>
</organism>
<reference evidence="4" key="1">
    <citation type="submission" date="2025-08" db="UniProtKB">
        <authorList>
            <consortium name="RefSeq"/>
        </authorList>
    </citation>
    <scope>IDENTIFICATION</scope>
</reference>
<accession>A0A7E6EU44</accession>
<evidence type="ECO:0000313" key="3">
    <source>
        <dbReference type="Proteomes" id="UP000515154"/>
    </source>
</evidence>
<dbReference type="Proteomes" id="UP000515154">
    <property type="component" value="Linkage group LG4"/>
</dbReference>
<feature type="compositionally biased region" description="Acidic residues" evidence="2">
    <location>
        <begin position="96"/>
        <end position="105"/>
    </location>
</feature>
<dbReference type="PANTHER" id="PTHR16284">
    <property type="entry name" value="PROTEIN CDV3 HOMOLOG"/>
    <property type="match status" value="1"/>
</dbReference>
<evidence type="ECO:0000256" key="2">
    <source>
        <dbReference type="SAM" id="MobiDB-lite"/>
    </source>
</evidence>
<name>A0A7E6EU44_9MOLL</name>
<evidence type="ECO:0000313" key="4">
    <source>
        <dbReference type="RefSeq" id="XP_036358465.1"/>
    </source>
</evidence>
<feature type="compositionally biased region" description="Polar residues" evidence="2">
    <location>
        <begin position="168"/>
        <end position="180"/>
    </location>
</feature>
<dbReference type="Pfam" id="PF15359">
    <property type="entry name" value="CDV3"/>
    <property type="match status" value="1"/>
</dbReference>
<dbReference type="PANTHER" id="PTHR16284:SF13">
    <property type="entry name" value="PROTEIN CDV3 HOMOLOG"/>
    <property type="match status" value="1"/>
</dbReference>
<feature type="compositionally biased region" description="Polar residues" evidence="2">
    <location>
        <begin position="51"/>
        <end position="62"/>
    </location>
</feature>
<dbReference type="InterPro" id="IPR026806">
    <property type="entry name" value="CDV3"/>
</dbReference>
<evidence type="ECO:0000256" key="1">
    <source>
        <dbReference type="ARBA" id="ARBA00006062"/>
    </source>
</evidence>
<dbReference type="AlphaFoldDB" id="A0A7E6EU44"/>
<dbReference type="RefSeq" id="XP_036358465.1">
    <property type="nucleotide sequence ID" value="XM_036502572.1"/>
</dbReference>
<protein>
    <submittedName>
        <fullName evidence="4">Protein CDV3 homolog isoform X1</fullName>
    </submittedName>
</protein>
<feature type="region of interest" description="Disordered" evidence="2">
    <location>
        <begin position="1"/>
        <end position="209"/>
    </location>
</feature>
<sequence>MADSSLDDFFAKKDRNKKKSKQKTAPSSEFIAQPDTATRKTKKKPEKEKQSSGNVAGTQPSEIVSPKEDLEWNDYEQETEKDYSGLRIQNLQLKSDDDDDDENELNQDNNENSESGERHDSSQGPWSKQGAQTPPAPSPTPAPAPETPEPVAAQETPKSVGRYIPPSQRGNSSSAASVTRTRLAKKTAPNIQSEVDFPTLGGGAPNDVEKKYIDRVRNNNRNYEDPSNHSLPLKLNNKFKVLED</sequence>
<gene>
    <name evidence="4" type="primary">LOC115210629</name>
</gene>
<keyword evidence="3" id="KW-1185">Reference proteome</keyword>
<feature type="compositionally biased region" description="Pro residues" evidence="2">
    <location>
        <begin position="134"/>
        <end position="148"/>
    </location>
</feature>
<comment type="similarity">
    <text evidence="1">Belongs to the CDV3 family.</text>
</comment>
<dbReference type="GO" id="GO:0005737">
    <property type="term" value="C:cytoplasm"/>
    <property type="evidence" value="ECO:0007669"/>
    <property type="project" value="TreeGrafter"/>
</dbReference>
<proteinExistence type="inferred from homology"/>